<dbReference type="RefSeq" id="WP_183069015.1">
    <property type="nucleotide sequence ID" value="NZ_CP102514.1"/>
</dbReference>
<dbReference type="EMBL" id="CP102514">
    <property type="protein sequence ID" value="UUY46709.1"/>
    <property type="molecule type" value="Genomic_DNA"/>
</dbReference>
<protein>
    <submittedName>
        <fullName evidence="1">Uncharacterized protein</fullName>
    </submittedName>
</protein>
<evidence type="ECO:0000313" key="1">
    <source>
        <dbReference type="EMBL" id="UUY46709.1"/>
    </source>
</evidence>
<proteinExistence type="predicted"/>
<organism evidence="1 2">
    <name type="scientific">Streptomyces yangpuensis</name>
    <dbReference type="NCBI Taxonomy" id="1648182"/>
    <lineage>
        <taxon>Bacteria</taxon>
        <taxon>Bacillati</taxon>
        <taxon>Actinomycetota</taxon>
        <taxon>Actinomycetes</taxon>
        <taxon>Kitasatosporales</taxon>
        <taxon>Streptomycetaceae</taxon>
        <taxon>Streptomyces</taxon>
    </lineage>
</organism>
<dbReference type="GeneID" id="95572890"/>
<sequence>MTTAEHLDTIDRLLAQEFPKEPVRTVDSSSGPGFHLVHLSRTRHFWDDDGSGRIEAADQISAEYGAITQAVTERWGEPQVFSLGTVLERGFEGEAIEEPWSELSSCTDHVHLWRAGERWLVVCVAQWDREAPYLLTAGVTVVDPP</sequence>
<reference evidence="1" key="1">
    <citation type="submission" date="2022-08" db="EMBL/GenBank/DDBJ databases">
        <authorList>
            <person name="Tian L."/>
        </authorList>
    </citation>
    <scope>NUCLEOTIDE SEQUENCE</scope>
    <source>
        <strain evidence="1">CM253</strain>
    </source>
</reference>
<name>A0ABY5PRE0_9ACTN</name>
<keyword evidence="2" id="KW-1185">Reference proteome</keyword>
<evidence type="ECO:0000313" key="2">
    <source>
        <dbReference type="Proteomes" id="UP001057738"/>
    </source>
</evidence>
<accession>A0ABY5PRE0</accession>
<dbReference type="Proteomes" id="UP001057738">
    <property type="component" value="Chromosome"/>
</dbReference>
<gene>
    <name evidence="1" type="ORF">NRK68_05455</name>
</gene>